<dbReference type="PROSITE" id="PS50135">
    <property type="entry name" value="ZF_ZZ_2"/>
    <property type="match status" value="1"/>
</dbReference>
<dbReference type="InterPro" id="IPR015154">
    <property type="entry name" value="EF-hand_dom_typ2"/>
</dbReference>
<keyword evidence="12" id="KW-0137">Centromere</keyword>
<gene>
    <name evidence="17" type="ORF">Baya_11249</name>
</gene>
<dbReference type="InterPro" id="IPR000433">
    <property type="entry name" value="Znf_ZZ"/>
</dbReference>
<protein>
    <submittedName>
        <fullName evidence="17">Dystrophin-related protein 2</fullName>
    </submittedName>
</protein>
<evidence type="ECO:0000256" key="11">
    <source>
        <dbReference type="ARBA" id="ARBA00023242"/>
    </source>
</evidence>
<dbReference type="Gene3D" id="1.10.238.10">
    <property type="entry name" value="EF-hand"/>
    <property type="match status" value="2"/>
</dbReference>
<dbReference type="InterPro" id="IPR011992">
    <property type="entry name" value="EF-hand-dom_pair"/>
</dbReference>
<dbReference type="PROSITE" id="PS01357">
    <property type="entry name" value="ZF_ZZ_1"/>
    <property type="match status" value="1"/>
</dbReference>
<feature type="coiled-coil region" evidence="14">
    <location>
        <begin position="1312"/>
        <end position="1349"/>
    </location>
</feature>
<name>A0A556V0J1_BAGYA</name>
<dbReference type="OrthoDB" id="10057795at2759"/>
<dbReference type="Pfam" id="PF09069">
    <property type="entry name" value="EF-hand_3"/>
    <property type="match status" value="1"/>
</dbReference>
<keyword evidence="5" id="KW-0158">Chromosome</keyword>
<dbReference type="GO" id="GO:0008270">
    <property type="term" value="F:zinc ion binding"/>
    <property type="evidence" value="ECO:0007669"/>
    <property type="project" value="UniProtKB-KW"/>
</dbReference>
<keyword evidence="11" id="KW-0539">Nucleus</keyword>
<organism evidence="17 18">
    <name type="scientific">Bagarius yarrelli</name>
    <name type="common">Goonch</name>
    <name type="synonym">Bagrus yarrelli</name>
    <dbReference type="NCBI Taxonomy" id="175774"/>
    <lineage>
        <taxon>Eukaryota</taxon>
        <taxon>Metazoa</taxon>
        <taxon>Chordata</taxon>
        <taxon>Craniata</taxon>
        <taxon>Vertebrata</taxon>
        <taxon>Euteleostomi</taxon>
        <taxon>Actinopterygii</taxon>
        <taxon>Neopterygii</taxon>
        <taxon>Teleostei</taxon>
        <taxon>Ostariophysi</taxon>
        <taxon>Siluriformes</taxon>
        <taxon>Sisoridae</taxon>
        <taxon>Sisorinae</taxon>
        <taxon>Bagarius</taxon>
    </lineage>
</organism>
<dbReference type="CDD" id="cd02334">
    <property type="entry name" value="ZZ_dystrophin"/>
    <property type="match status" value="1"/>
</dbReference>
<dbReference type="Gene3D" id="3.30.60.90">
    <property type="match status" value="1"/>
</dbReference>
<keyword evidence="9" id="KW-0862">Zinc</keyword>
<dbReference type="FunFam" id="3.30.60.90:FF:000001">
    <property type="entry name" value="Dystrophin isoform 2"/>
    <property type="match status" value="1"/>
</dbReference>
<evidence type="ECO:0000256" key="1">
    <source>
        <dbReference type="ARBA" id="ARBA00004123"/>
    </source>
</evidence>
<evidence type="ECO:0000256" key="12">
    <source>
        <dbReference type="ARBA" id="ARBA00023328"/>
    </source>
</evidence>
<keyword evidence="18" id="KW-1185">Reference proteome</keyword>
<dbReference type="GO" id="GO:0034080">
    <property type="term" value="P:CENP-A containing chromatin assembly"/>
    <property type="evidence" value="ECO:0007669"/>
    <property type="project" value="TreeGrafter"/>
</dbReference>
<dbReference type="CDD" id="cd00176">
    <property type="entry name" value="SPEC"/>
    <property type="match status" value="1"/>
</dbReference>
<feature type="region of interest" description="Disordered" evidence="15">
    <location>
        <begin position="1352"/>
        <end position="1390"/>
    </location>
</feature>
<evidence type="ECO:0000256" key="5">
    <source>
        <dbReference type="ARBA" id="ARBA00022454"/>
    </source>
</evidence>
<dbReference type="SMART" id="SM00291">
    <property type="entry name" value="ZnF_ZZ"/>
    <property type="match status" value="1"/>
</dbReference>
<dbReference type="EMBL" id="VCAZ01000088">
    <property type="protein sequence ID" value="TSQ81070.1"/>
    <property type="molecule type" value="Genomic_DNA"/>
</dbReference>
<evidence type="ECO:0000256" key="15">
    <source>
        <dbReference type="SAM" id="MobiDB-lite"/>
    </source>
</evidence>
<dbReference type="InterPro" id="IPR012485">
    <property type="entry name" value="CENP-I"/>
</dbReference>
<dbReference type="GO" id="GO:0000939">
    <property type="term" value="C:inner kinetochore"/>
    <property type="evidence" value="ECO:0007669"/>
    <property type="project" value="TreeGrafter"/>
</dbReference>
<evidence type="ECO:0000256" key="9">
    <source>
        <dbReference type="ARBA" id="ARBA00022833"/>
    </source>
</evidence>
<dbReference type="Proteomes" id="UP000319801">
    <property type="component" value="Unassembled WGS sequence"/>
</dbReference>
<dbReference type="InterPro" id="IPR018159">
    <property type="entry name" value="Spectrin/alpha-actinin"/>
</dbReference>
<comment type="subcellular location">
    <subcellularLocation>
        <location evidence="2">Cell membrane</location>
        <topology evidence="2">Peripheral membrane protein</topology>
    </subcellularLocation>
    <subcellularLocation>
        <location evidence="3">Chromosome</location>
        <location evidence="3">Centromere</location>
    </subcellularLocation>
    <subcellularLocation>
        <location evidence="1">Nucleus</location>
    </subcellularLocation>
</comment>
<accession>A0A556V0J1</accession>
<feature type="compositionally biased region" description="Low complexity" evidence="15">
    <location>
        <begin position="1357"/>
        <end position="1369"/>
    </location>
</feature>
<evidence type="ECO:0000256" key="3">
    <source>
        <dbReference type="ARBA" id="ARBA00004584"/>
    </source>
</evidence>
<keyword evidence="8 13" id="KW-0863">Zinc-finger</keyword>
<dbReference type="GO" id="GO:0005634">
    <property type="term" value="C:nucleus"/>
    <property type="evidence" value="ECO:0007669"/>
    <property type="project" value="UniProtKB-SubCell"/>
</dbReference>
<dbReference type="GO" id="GO:0005886">
    <property type="term" value="C:plasma membrane"/>
    <property type="evidence" value="ECO:0007669"/>
    <property type="project" value="UniProtKB-SubCell"/>
</dbReference>
<keyword evidence="14" id="KW-0175">Coiled coil</keyword>
<evidence type="ECO:0000256" key="14">
    <source>
        <dbReference type="SAM" id="Coils"/>
    </source>
</evidence>
<dbReference type="Gene3D" id="1.20.58.60">
    <property type="match status" value="1"/>
</dbReference>
<feature type="domain" description="ZZ-type" evidence="16">
    <location>
        <begin position="1097"/>
        <end position="1153"/>
    </location>
</feature>
<dbReference type="SUPFAM" id="SSF46966">
    <property type="entry name" value="Spectrin repeat"/>
    <property type="match status" value="1"/>
</dbReference>
<comment type="caution">
    <text evidence="17">The sequence shown here is derived from an EMBL/GenBank/DDBJ whole genome shotgun (WGS) entry which is preliminary data.</text>
</comment>
<evidence type="ECO:0000259" key="16">
    <source>
        <dbReference type="PROSITE" id="PS50135"/>
    </source>
</evidence>
<evidence type="ECO:0000256" key="13">
    <source>
        <dbReference type="PROSITE-ProRule" id="PRU00228"/>
    </source>
</evidence>
<dbReference type="Pfam" id="PF07778">
    <property type="entry name" value="CENP-I"/>
    <property type="match status" value="1"/>
</dbReference>
<dbReference type="PANTHER" id="PTHR48208:SF2">
    <property type="entry name" value="CENTROMERE PROTEIN I"/>
    <property type="match status" value="1"/>
</dbReference>
<keyword evidence="10" id="KW-0472">Membrane</keyword>
<evidence type="ECO:0000256" key="10">
    <source>
        <dbReference type="ARBA" id="ARBA00023136"/>
    </source>
</evidence>
<proteinExistence type="inferred from homology"/>
<dbReference type="PANTHER" id="PTHR48208">
    <property type="entry name" value="CENTROMERE PROTEIN I"/>
    <property type="match status" value="1"/>
</dbReference>
<feature type="coiled-coil region" evidence="14">
    <location>
        <begin position="1252"/>
        <end position="1279"/>
    </location>
</feature>
<sequence length="1416" mass="162332">MAESFNSSELNSDSPRDLLKSYNSGWSNRSLRVAETLRKKEEINPFNTALIYLSNVQDGTVVRGNDELERNLVVVETVALRQGLSPDAVSSLLDLALSLRAGGVTCLRILKFLIPASSVPQEAIVRGVSWLCRGKMTTNAQCPYICHLLYLLTMKPHVQPYRVRKLIDIQAKMGRQPFLMQLLAVYKVFRPELVTISVPSRIRTGFKNYNSTWKAALHAVQKKNKAEVAEVAFDQSLSVEQKSRSTSRKRKLHHLEVPYLNSAFDTNSEEKIFRLQELQTFTQLLQNLHNIELPAQMGSLLGSSLALHYLDCVQDESAFLRLNFWLGHSLHEEFLTFSEDGGSDSISEASAFLGTILSSQKFLQESFFSTESFLYKFLSVWDGSLLRSQILDLLSHIPMITSNYLRMLVFDPIIQLYFTANVFFKCSVIECLNNMLLNWLTQHSVNPLEECVDVSASVTVTMTRSNLIDAVTELVSFVGRLATEGLRLENCHILLLNHTLTFYETVCDMLVKYNLPLVIMPPASVFYPALLATDSLTVDRLGYIMYRYRTNLTLAKKQEQQNEKSFHISRSTYQDFNKQLVSMVNCLWNSKSFLPGTTSEIDEHLLIQSKVPKYRSRFDLVYHPAFFKYAVEFHQKVGRYWSWYMEFLFCQGFDGLNDFIQTFMEDVKSRGPFIYSVLESAQDFLAQHPFQEPDEIMLDGRALSPRRRVQNVSRSVWKQANVASDLWEKLTARCVDRHRHMELTLERLLQMQAAIEQLTHALEQADGVRHAWEPVGDLFIDSLQDHIDATKLFKEELTEVNEGMKHINDLAHQLAISDVHLSMENANVLEQLNSKWKLLQSSIEERMKQLQDAHRDFGPGSQHFLSTDFNNIKFSAYRTAMKLRRVQKALKLDLLKLTSIGDVFKEQDLQHSESMMDVVEVIQTLTALYERLEEEQSVLINIPLCVDMCLNWLLNVYDSGRIGKMRVLSVKMAIVSLCNVDIKEKYTSVQIIKRPQCAIGKDLPTIYKKQTNKHGVVIGLGNYSTERFMEDWDLYFIEVAAFGGSNVEPSVRSCFRMTPPGKSSIEVLHFLEWVSLEPQSMVWLPVLHRVIAAESAKHQARCYICKQCPIRGFRYRSLKQFNVDICQTCFLTGRTTKGKKLHYPIMEYYTMTTSGEKMRDFAKTLKNKFRSKQYFSKHPQRGYLPVQMVLEAERGEMLAEMESHSCSFFTDSLSPDESLDEDQYLLRHSSPSQDLECSPGPSFISHLDCQNKEKLQQTLAVLESENRMLQGEYRRLKWKHEEAAAATPQLVENISGLGLAFGQQDEELLAEARLLRQHKSRLETRMQILEDHNKQLESQLQRLRELLLQPKDDATESAASSLSSPVSVVHQEGPLSKETTDTEATGEDLEVEQDTVLQLQQVIEQLRNVFPSEEGQ</sequence>
<evidence type="ECO:0000256" key="6">
    <source>
        <dbReference type="ARBA" id="ARBA00022475"/>
    </source>
</evidence>
<evidence type="ECO:0000313" key="18">
    <source>
        <dbReference type="Proteomes" id="UP000319801"/>
    </source>
</evidence>
<dbReference type="InterPro" id="IPR015153">
    <property type="entry name" value="EF-hand_dom_typ1"/>
</dbReference>
<evidence type="ECO:0000256" key="8">
    <source>
        <dbReference type="ARBA" id="ARBA00022771"/>
    </source>
</evidence>
<comment type="similarity">
    <text evidence="4">Belongs to the CENP-I/CTF3 family.</text>
</comment>
<evidence type="ECO:0000256" key="2">
    <source>
        <dbReference type="ARBA" id="ARBA00004202"/>
    </source>
</evidence>
<keyword evidence="6" id="KW-1003">Cell membrane</keyword>
<keyword evidence="7" id="KW-0479">Metal-binding</keyword>
<evidence type="ECO:0000256" key="4">
    <source>
        <dbReference type="ARBA" id="ARBA00005470"/>
    </source>
</evidence>
<evidence type="ECO:0000313" key="17">
    <source>
        <dbReference type="EMBL" id="TSQ81070.1"/>
    </source>
</evidence>
<dbReference type="SUPFAM" id="SSF47473">
    <property type="entry name" value="EF-hand"/>
    <property type="match status" value="2"/>
</dbReference>
<reference evidence="17 18" key="1">
    <citation type="journal article" date="2019" name="Genome Biol. Evol.">
        <title>Whole-Genome Sequencing of the Giant Devil Catfish, Bagarius yarrelli.</title>
        <authorList>
            <person name="Jiang W."/>
            <person name="Lv Y."/>
            <person name="Cheng L."/>
            <person name="Yang K."/>
            <person name="Chao B."/>
            <person name="Wang X."/>
            <person name="Li Y."/>
            <person name="Pan X."/>
            <person name="You X."/>
            <person name="Zhang Y."/>
            <person name="Yang J."/>
            <person name="Li J."/>
            <person name="Zhang X."/>
            <person name="Liu S."/>
            <person name="Sun C."/>
            <person name="Yang J."/>
            <person name="Shi Q."/>
        </authorList>
    </citation>
    <scope>NUCLEOTIDE SEQUENCE [LARGE SCALE GENOMIC DNA]</scope>
    <source>
        <strain evidence="17">JWS20170419001</strain>
        <tissue evidence="17">Muscle</tissue>
    </source>
</reference>
<dbReference type="Pfam" id="PF09068">
    <property type="entry name" value="EF-hand_2"/>
    <property type="match status" value="1"/>
</dbReference>
<dbReference type="GO" id="GO:0000070">
    <property type="term" value="P:mitotic sister chromatid segregation"/>
    <property type="evidence" value="ECO:0007669"/>
    <property type="project" value="TreeGrafter"/>
</dbReference>
<dbReference type="Pfam" id="PF00569">
    <property type="entry name" value="ZZ"/>
    <property type="match status" value="1"/>
</dbReference>
<dbReference type="InterPro" id="IPR043145">
    <property type="entry name" value="Znf_ZZ_sf"/>
</dbReference>
<evidence type="ECO:0000256" key="7">
    <source>
        <dbReference type="ARBA" id="ARBA00022723"/>
    </source>
</evidence>
<dbReference type="SUPFAM" id="SSF57850">
    <property type="entry name" value="RING/U-box"/>
    <property type="match status" value="1"/>
</dbReference>